<organism evidence="2 3">
    <name type="scientific">Diabrotica balteata</name>
    <name type="common">Banded cucumber beetle</name>
    <dbReference type="NCBI Taxonomy" id="107213"/>
    <lineage>
        <taxon>Eukaryota</taxon>
        <taxon>Metazoa</taxon>
        <taxon>Ecdysozoa</taxon>
        <taxon>Arthropoda</taxon>
        <taxon>Hexapoda</taxon>
        <taxon>Insecta</taxon>
        <taxon>Pterygota</taxon>
        <taxon>Neoptera</taxon>
        <taxon>Endopterygota</taxon>
        <taxon>Coleoptera</taxon>
        <taxon>Polyphaga</taxon>
        <taxon>Cucujiformia</taxon>
        <taxon>Chrysomeloidea</taxon>
        <taxon>Chrysomelidae</taxon>
        <taxon>Galerucinae</taxon>
        <taxon>Diabroticina</taxon>
        <taxon>Diabroticites</taxon>
        <taxon>Diabrotica</taxon>
    </lineage>
</organism>
<reference evidence="2" key="1">
    <citation type="submission" date="2022-01" db="EMBL/GenBank/DDBJ databases">
        <authorList>
            <person name="King R."/>
        </authorList>
    </citation>
    <scope>NUCLEOTIDE SEQUENCE</scope>
</reference>
<dbReference type="AlphaFoldDB" id="A0A9N9XHI3"/>
<dbReference type="Proteomes" id="UP001153709">
    <property type="component" value="Chromosome 9"/>
</dbReference>
<accession>A0A9N9XHI3</accession>
<feature type="domain" description="AMP-dependent synthetase/ligase" evidence="1">
    <location>
        <begin position="5"/>
        <end position="65"/>
    </location>
</feature>
<evidence type="ECO:0000259" key="1">
    <source>
        <dbReference type="Pfam" id="PF00501"/>
    </source>
</evidence>
<gene>
    <name evidence="2" type="ORF">DIABBA_LOCUS12803</name>
</gene>
<proteinExistence type="predicted"/>
<dbReference type="EMBL" id="OU898284">
    <property type="protein sequence ID" value="CAG9840112.1"/>
    <property type="molecule type" value="Genomic_DNA"/>
</dbReference>
<dbReference type="InterPro" id="IPR000873">
    <property type="entry name" value="AMP-dep_synth/lig_dom"/>
</dbReference>
<protein>
    <recommendedName>
        <fullName evidence="1">AMP-dependent synthetase/ligase domain-containing protein</fullName>
    </recommendedName>
</protein>
<evidence type="ECO:0000313" key="3">
    <source>
        <dbReference type="Proteomes" id="UP001153709"/>
    </source>
</evidence>
<name>A0A9N9XHI3_DIABA</name>
<dbReference type="SUPFAM" id="SSF56801">
    <property type="entry name" value="Acetyl-CoA synthetase-like"/>
    <property type="match status" value="1"/>
</dbReference>
<sequence length="71" mass="7884">MTDTDILAAGLIELGLEPNDRIALIIHNSIEGILANFACIRDGFVADNLNPELQHREMKICIKVTQKHDNS</sequence>
<keyword evidence="3" id="KW-1185">Reference proteome</keyword>
<dbReference type="Gene3D" id="3.40.50.980">
    <property type="match status" value="1"/>
</dbReference>
<evidence type="ECO:0000313" key="2">
    <source>
        <dbReference type="EMBL" id="CAG9840112.1"/>
    </source>
</evidence>
<dbReference type="OrthoDB" id="10253115at2759"/>
<dbReference type="Pfam" id="PF00501">
    <property type="entry name" value="AMP-binding"/>
    <property type="match status" value="1"/>
</dbReference>